<proteinExistence type="predicted"/>
<keyword evidence="2" id="KW-1185">Reference proteome</keyword>
<evidence type="ECO:0000313" key="2">
    <source>
        <dbReference type="Proteomes" id="UP001265746"/>
    </source>
</evidence>
<dbReference type="AlphaFoldDB" id="A0AAD9SFE1"/>
<organism evidence="1 2">
    <name type="scientific">Phomopsis amygdali</name>
    <name type="common">Fusicoccum amygdali</name>
    <dbReference type="NCBI Taxonomy" id="1214568"/>
    <lineage>
        <taxon>Eukaryota</taxon>
        <taxon>Fungi</taxon>
        <taxon>Dikarya</taxon>
        <taxon>Ascomycota</taxon>
        <taxon>Pezizomycotina</taxon>
        <taxon>Sordariomycetes</taxon>
        <taxon>Sordariomycetidae</taxon>
        <taxon>Diaporthales</taxon>
        <taxon>Diaporthaceae</taxon>
        <taxon>Diaporthe</taxon>
    </lineage>
</organism>
<sequence>MISACHEALIQSYTALINDWLNLVKAGSVESDGRRCSTATSRVTKSVRGTGSAAIEFGSRKGTYGPDQSYTFEDADFPSLVLEIAWSQTDDDLRRKARNYITWSKGAVRTVIAVSLNDIYTRIDNLSKTRKIREEDLNRGAAKFFIYRSDLSTARTGEVLPGEDQLIRDVTGNLVPGTELRLSLEDFIPADEARETDGLENPELIVTAEQLLDDTKYALRRQWRSMNKRKVTGTSPSPVAEARRHFPRMSRELKSLGSAIIPSRLRSGRL</sequence>
<dbReference type="EMBL" id="JAUJFL010000003">
    <property type="protein sequence ID" value="KAK2606544.1"/>
    <property type="molecule type" value="Genomic_DNA"/>
</dbReference>
<accession>A0AAD9SFE1</accession>
<comment type="caution">
    <text evidence="1">The sequence shown here is derived from an EMBL/GenBank/DDBJ whole genome shotgun (WGS) entry which is preliminary data.</text>
</comment>
<evidence type="ECO:0000313" key="1">
    <source>
        <dbReference type="EMBL" id="KAK2606544.1"/>
    </source>
</evidence>
<gene>
    <name evidence="1" type="ORF">N8I77_005286</name>
</gene>
<dbReference type="Proteomes" id="UP001265746">
    <property type="component" value="Unassembled WGS sequence"/>
</dbReference>
<reference evidence="1" key="1">
    <citation type="submission" date="2023-06" db="EMBL/GenBank/DDBJ databases">
        <authorList>
            <person name="Noh H."/>
        </authorList>
    </citation>
    <scope>NUCLEOTIDE SEQUENCE</scope>
    <source>
        <strain evidence="1">DUCC20226</strain>
    </source>
</reference>
<name>A0AAD9SFE1_PHOAM</name>
<protein>
    <submittedName>
        <fullName evidence="1">Uncharacterized protein</fullName>
    </submittedName>
</protein>